<dbReference type="Proteomes" id="UP000256873">
    <property type="component" value="Unassembled WGS sequence"/>
</dbReference>
<name>A0A3E0LB40_9CHRO</name>
<comment type="caution">
    <text evidence="2">The sequence shown here is derived from an EMBL/GenBank/DDBJ whole genome shotgun (WGS) entry which is preliminary data.</text>
</comment>
<dbReference type="PANTHER" id="PTHR34610">
    <property type="entry name" value="SSL7007 PROTEIN"/>
    <property type="match status" value="1"/>
</dbReference>
<sequence>MKVVIDTNILVSAILKGRLPRTVIQFVIESNKIEWIVSEAILTEYKDVVSRPKFKLSEGVIREWYRIFDTVPRLIDVHSTVDFPRDRSDAKFLACVMTSDADFLITGDKDFEEVDNLGSTTIISASEFKALVIDPVADEES</sequence>
<evidence type="ECO:0000259" key="1">
    <source>
        <dbReference type="SMART" id="SM00670"/>
    </source>
</evidence>
<proteinExistence type="predicted"/>
<dbReference type="EMBL" id="QQWC01000001">
    <property type="protein sequence ID" value="REJ44153.1"/>
    <property type="molecule type" value="Genomic_DNA"/>
</dbReference>
<evidence type="ECO:0000313" key="2">
    <source>
        <dbReference type="EMBL" id="REJ44153.1"/>
    </source>
</evidence>
<dbReference type="InterPro" id="IPR002716">
    <property type="entry name" value="PIN_dom"/>
</dbReference>
<dbReference type="SMART" id="SM00670">
    <property type="entry name" value="PINc"/>
    <property type="match status" value="1"/>
</dbReference>
<dbReference type="NCBIfam" id="TIGR00305">
    <property type="entry name" value="putative toxin-antitoxin system toxin component, PIN family"/>
    <property type="match status" value="1"/>
</dbReference>
<evidence type="ECO:0000313" key="3">
    <source>
        <dbReference type="Proteomes" id="UP000256873"/>
    </source>
</evidence>
<feature type="domain" description="PIN" evidence="1">
    <location>
        <begin position="1"/>
        <end position="113"/>
    </location>
</feature>
<organism evidence="2 3">
    <name type="scientific">Microcystis flos-aquae TF09</name>
    <dbReference type="NCBI Taxonomy" id="2060473"/>
    <lineage>
        <taxon>Bacteria</taxon>
        <taxon>Bacillati</taxon>
        <taxon>Cyanobacteriota</taxon>
        <taxon>Cyanophyceae</taxon>
        <taxon>Oscillatoriophycideae</taxon>
        <taxon>Chroococcales</taxon>
        <taxon>Microcystaceae</taxon>
        <taxon>Microcystis</taxon>
    </lineage>
</organism>
<reference evidence="2 3" key="1">
    <citation type="submission" date="2017-10" db="EMBL/GenBank/DDBJ databases">
        <title>A large-scale comparative metagenomic study reveals the eutrophication-driven functional interactions in six Microcystis-epibionts communities.</title>
        <authorList>
            <person name="Li Q."/>
            <person name="Lin F."/>
        </authorList>
    </citation>
    <scope>NUCLEOTIDE SEQUENCE [LARGE SCALE GENOMIC DNA]</scope>
    <source>
        <strain evidence="2">TF09</strain>
    </source>
</reference>
<dbReference type="PANTHER" id="PTHR34610:SF3">
    <property type="entry name" value="SSL7007 PROTEIN"/>
    <property type="match status" value="1"/>
</dbReference>
<dbReference type="InterPro" id="IPR002850">
    <property type="entry name" value="PIN_toxin-like"/>
</dbReference>
<dbReference type="InterPro" id="IPR029060">
    <property type="entry name" value="PIN-like_dom_sf"/>
</dbReference>
<accession>A0A3E0LB40</accession>
<gene>
    <name evidence="2" type="ORF">DWQ54_00985</name>
</gene>
<dbReference type="SUPFAM" id="SSF88723">
    <property type="entry name" value="PIN domain-like"/>
    <property type="match status" value="1"/>
</dbReference>
<dbReference type="AlphaFoldDB" id="A0A3E0LB40"/>
<protein>
    <submittedName>
        <fullName evidence="2">Putative toxin-antitoxin system toxin component, PIN family</fullName>
    </submittedName>
</protein>
<dbReference type="Pfam" id="PF13470">
    <property type="entry name" value="PIN_3"/>
    <property type="match status" value="1"/>
</dbReference>
<dbReference type="Gene3D" id="3.40.50.1010">
    <property type="entry name" value="5'-nuclease"/>
    <property type="match status" value="1"/>
</dbReference>